<dbReference type="NCBIfam" id="TIGR01782">
    <property type="entry name" value="TonB-Xanth-Caul"/>
    <property type="match status" value="1"/>
</dbReference>
<keyword evidence="4 8" id="KW-0812">Transmembrane</keyword>
<dbReference type="OrthoDB" id="5476657at2"/>
<gene>
    <name evidence="12" type="ORF">FBZ90_101108</name>
</gene>
<comment type="caution">
    <text evidence="12">The sequence shown here is derived from an EMBL/GenBank/DDBJ whole genome shotgun (WGS) entry which is preliminary data.</text>
</comment>
<sequence>MAMNKIQRRSRKEGLYKSVCAVAIGVAFMATGAGGRAAEVGPGASADDGSDMQEIVVSGIRKSIASAAERKRDADLIMDSIAQEDLGKFPDANVAESLQRVPGISIDRSSGEGQKVTVRGLGPQFNTVLFNGRTLANDSYGRDFSFDLLPAELISGADTYKTSVARVQEGAIGATINLHTARPFDLPGPHGVVALKENFETAGDDKQPQAFALLSDTFAQDKLGVLASVSYQKRSPSINSVTSDGYLPNVAVGPSSAPLYQDVYAPRNINVNNSLDHRERLGATLVGQFKPNSDLTITVDGLYDHFKDDADNKSLGLWFEPSQYTAATINSNRTVTSLTTSGHADMINQSSLRDTSTYEGGLNADWQATDTLHVVLDATASRAHNDGAGKSFFTVTGVPTTYSFTEGPVGELPSVFGFTPGATTNTNGAYTHLAQRSGSDVVDRVTETKLDLDWTPDYGLFHALRGGFGYTDRKRTTFSAGTLNVNCLYCGYPTLTPSSLLSTFTVKGLGGNLPTSFLAYDPNAYLAYLSSPAALSALDAAQNLAPGTSAANLQSQSQGNGFNSVANPADFVQEKVYAAYAETDFKGKLYGVDWLLNLGARYVVTDMSAGSQSRALVDLLPVTNDPTIYNAVYQNNGQYVPVSASHRYYSFLPDFNLTIKPTSDTVVRLAGSQTLTRPNLGDLRPVTSYDVLRPADMELSGGNPDLKPYKSTNFDISVEWYPTQTTMLSGALFNKDIKDYIVTTIETETVTIANSGNLPVGGFITGPHTASFAAARPHNLGNVNVQGAEVNLVHTFDWMPHPFDGFGVQLNATFVTTDRTFGNMSPNVRFAIVGLSNSQNATLFYEKYGLSARIAYNHRGGFLSSISQGYGGEPLFVMPYGQVDTSISYEIMDGVQILFEGTNITDEKYVTTARYSNQLRGWYDYGARYDIGVRYKF</sequence>
<dbReference type="InterPro" id="IPR037066">
    <property type="entry name" value="Plug_dom_sf"/>
</dbReference>
<evidence type="ECO:0000256" key="8">
    <source>
        <dbReference type="PROSITE-ProRule" id="PRU01360"/>
    </source>
</evidence>
<evidence type="ECO:0000256" key="4">
    <source>
        <dbReference type="ARBA" id="ARBA00022692"/>
    </source>
</evidence>
<dbReference type="Proteomes" id="UP000315751">
    <property type="component" value="Unassembled WGS sequence"/>
</dbReference>
<dbReference type="GO" id="GO:0009279">
    <property type="term" value="C:cell outer membrane"/>
    <property type="evidence" value="ECO:0007669"/>
    <property type="project" value="UniProtKB-SubCell"/>
</dbReference>
<dbReference type="InterPro" id="IPR012910">
    <property type="entry name" value="Plug_dom"/>
</dbReference>
<dbReference type="Pfam" id="PF00593">
    <property type="entry name" value="TonB_dep_Rec_b-barrel"/>
    <property type="match status" value="1"/>
</dbReference>
<keyword evidence="6 8" id="KW-0472">Membrane</keyword>
<dbReference type="PROSITE" id="PS52016">
    <property type="entry name" value="TONB_DEPENDENT_REC_3"/>
    <property type="match status" value="1"/>
</dbReference>
<dbReference type="PANTHER" id="PTHR40980">
    <property type="entry name" value="PLUG DOMAIN-CONTAINING PROTEIN"/>
    <property type="match status" value="1"/>
</dbReference>
<evidence type="ECO:0000256" key="2">
    <source>
        <dbReference type="ARBA" id="ARBA00022448"/>
    </source>
</evidence>
<dbReference type="InterPro" id="IPR010104">
    <property type="entry name" value="TonB_rcpt_bac"/>
</dbReference>
<protein>
    <submittedName>
        <fullName evidence="12">TonB-dependent receptor</fullName>
    </submittedName>
</protein>
<keyword evidence="7 8" id="KW-0998">Cell outer membrane</keyword>
<comment type="subcellular location">
    <subcellularLocation>
        <location evidence="1 8">Cell outer membrane</location>
        <topology evidence="1 8">Multi-pass membrane protein</topology>
    </subcellularLocation>
</comment>
<evidence type="ECO:0000256" key="7">
    <source>
        <dbReference type="ARBA" id="ARBA00023237"/>
    </source>
</evidence>
<keyword evidence="13" id="KW-1185">Reference proteome</keyword>
<dbReference type="InterPro" id="IPR000531">
    <property type="entry name" value="Beta-barrel_TonB"/>
</dbReference>
<keyword evidence="12" id="KW-0675">Receptor</keyword>
<evidence type="ECO:0000256" key="3">
    <source>
        <dbReference type="ARBA" id="ARBA00022452"/>
    </source>
</evidence>
<dbReference type="SUPFAM" id="SSF56935">
    <property type="entry name" value="Porins"/>
    <property type="match status" value="1"/>
</dbReference>
<organism evidence="12 13">
    <name type="scientific">Nitrospirillum amazonense</name>
    <dbReference type="NCBI Taxonomy" id="28077"/>
    <lineage>
        <taxon>Bacteria</taxon>
        <taxon>Pseudomonadati</taxon>
        <taxon>Pseudomonadota</taxon>
        <taxon>Alphaproteobacteria</taxon>
        <taxon>Rhodospirillales</taxon>
        <taxon>Azospirillaceae</taxon>
        <taxon>Nitrospirillum</taxon>
    </lineage>
</organism>
<evidence type="ECO:0000259" key="11">
    <source>
        <dbReference type="Pfam" id="PF07715"/>
    </source>
</evidence>
<dbReference type="AlphaFoldDB" id="A0A560HH62"/>
<dbReference type="Gene3D" id="2.170.130.10">
    <property type="entry name" value="TonB-dependent receptor, plug domain"/>
    <property type="match status" value="1"/>
</dbReference>
<evidence type="ECO:0000313" key="12">
    <source>
        <dbReference type="EMBL" id="TWB45775.1"/>
    </source>
</evidence>
<evidence type="ECO:0000256" key="9">
    <source>
        <dbReference type="RuleBase" id="RU003357"/>
    </source>
</evidence>
<dbReference type="Gene3D" id="2.40.170.20">
    <property type="entry name" value="TonB-dependent receptor, beta-barrel domain"/>
    <property type="match status" value="1"/>
</dbReference>
<evidence type="ECO:0000256" key="6">
    <source>
        <dbReference type="ARBA" id="ARBA00023136"/>
    </source>
</evidence>
<evidence type="ECO:0000259" key="10">
    <source>
        <dbReference type="Pfam" id="PF00593"/>
    </source>
</evidence>
<proteinExistence type="inferred from homology"/>
<keyword evidence="5 9" id="KW-0798">TonB box</keyword>
<dbReference type="InterPro" id="IPR039426">
    <property type="entry name" value="TonB-dep_rcpt-like"/>
</dbReference>
<feature type="domain" description="TonB-dependent receptor plug" evidence="11">
    <location>
        <begin position="71"/>
        <end position="174"/>
    </location>
</feature>
<evidence type="ECO:0000313" key="13">
    <source>
        <dbReference type="Proteomes" id="UP000315751"/>
    </source>
</evidence>
<dbReference type="InterPro" id="IPR036942">
    <property type="entry name" value="Beta-barrel_TonB_sf"/>
</dbReference>
<accession>A0A560HH62</accession>
<feature type="domain" description="TonB-dependent receptor-like beta-barrel" evidence="10">
    <location>
        <begin position="416"/>
        <end position="904"/>
    </location>
</feature>
<dbReference type="Pfam" id="PF07715">
    <property type="entry name" value="Plug"/>
    <property type="match status" value="1"/>
</dbReference>
<dbReference type="PANTHER" id="PTHR40980:SF3">
    <property type="entry name" value="TONB-DEPENDENT RECEPTOR-LIKE BETA-BARREL DOMAIN-CONTAINING PROTEIN"/>
    <property type="match status" value="1"/>
</dbReference>
<comment type="similarity">
    <text evidence="8 9">Belongs to the TonB-dependent receptor family.</text>
</comment>
<dbReference type="EMBL" id="VITR01000001">
    <property type="protein sequence ID" value="TWB45775.1"/>
    <property type="molecule type" value="Genomic_DNA"/>
</dbReference>
<name>A0A560HH62_9PROT</name>
<evidence type="ECO:0000256" key="1">
    <source>
        <dbReference type="ARBA" id="ARBA00004571"/>
    </source>
</evidence>
<dbReference type="CDD" id="cd01347">
    <property type="entry name" value="ligand_gated_channel"/>
    <property type="match status" value="1"/>
</dbReference>
<evidence type="ECO:0000256" key="5">
    <source>
        <dbReference type="ARBA" id="ARBA00023077"/>
    </source>
</evidence>
<reference evidence="12 13" key="1">
    <citation type="submission" date="2019-06" db="EMBL/GenBank/DDBJ databases">
        <title>Genomic Encyclopedia of Type Strains, Phase IV (KMG-V): Genome sequencing to study the core and pangenomes of soil and plant-associated prokaryotes.</title>
        <authorList>
            <person name="Whitman W."/>
        </authorList>
    </citation>
    <scope>NUCLEOTIDE SEQUENCE [LARGE SCALE GENOMIC DNA]</scope>
    <source>
        <strain evidence="12 13">BR 11622</strain>
    </source>
</reference>
<keyword evidence="2 8" id="KW-0813">Transport</keyword>
<keyword evidence="3 8" id="KW-1134">Transmembrane beta strand</keyword>